<dbReference type="AlphaFoldDB" id="A0A2W2HHG2"/>
<evidence type="ECO:0000313" key="2">
    <source>
        <dbReference type="EMBL" id="PZG49770.1"/>
    </source>
</evidence>
<dbReference type="Proteomes" id="UP000248544">
    <property type="component" value="Unassembled WGS sequence"/>
</dbReference>
<protein>
    <submittedName>
        <fullName evidence="2">Asp23/Gls24 family protein</fullName>
    </submittedName>
</protein>
<dbReference type="RefSeq" id="WP_111167171.1">
    <property type="nucleotide sequence ID" value="NZ_POUA01000067.1"/>
</dbReference>
<name>A0A2W2HHG2_9ACTN</name>
<dbReference type="InterPro" id="IPR005531">
    <property type="entry name" value="Asp23"/>
</dbReference>
<accession>A0A2W2HHG2</accession>
<organism evidence="2 3">
    <name type="scientific">Spongiactinospora gelatinilytica</name>
    <dbReference type="NCBI Taxonomy" id="2666298"/>
    <lineage>
        <taxon>Bacteria</taxon>
        <taxon>Bacillati</taxon>
        <taxon>Actinomycetota</taxon>
        <taxon>Actinomycetes</taxon>
        <taxon>Streptosporangiales</taxon>
        <taxon>Streptosporangiaceae</taxon>
        <taxon>Spongiactinospora</taxon>
    </lineage>
</organism>
<comment type="caution">
    <text evidence="2">The sequence shown here is derived from an EMBL/GenBank/DDBJ whole genome shotgun (WGS) entry which is preliminary data.</text>
</comment>
<gene>
    <name evidence="2" type="ORF">C1I98_11580</name>
</gene>
<sequence length="127" mass="13532">MTQTTGMAPATAPPERRGRTIIPDQVVSRVAARAAREVDGVLEVRRRGAVPWNERSSASVDGGLATLALDVTVAYPAPLRTLTDRIRRHVAARVHQLTGLAIGHVDIDVTAMVPAQRAGEAGRGKPR</sequence>
<evidence type="ECO:0000256" key="1">
    <source>
        <dbReference type="ARBA" id="ARBA00005721"/>
    </source>
</evidence>
<dbReference type="EMBL" id="POUA01000067">
    <property type="protein sequence ID" value="PZG49770.1"/>
    <property type="molecule type" value="Genomic_DNA"/>
</dbReference>
<dbReference type="Pfam" id="PF03780">
    <property type="entry name" value="Asp23"/>
    <property type="match status" value="1"/>
</dbReference>
<reference evidence="2 3" key="1">
    <citation type="submission" date="2018-01" db="EMBL/GenBank/DDBJ databases">
        <title>Draft genome sequence of Sphaerisporangium sp. 7K107.</title>
        <authorList>
            <person name="Sahin N."/>
            <person name="Saygin H."/>
            <person name="Ay H."/>
        </authorList>
    </citation>
    <scope>NUCLEOTIDE SEQUENCE [LARGE SCALE GENOMIC DNA]</scope>
    <source>
        <strain evidence="2 3">7K107</strain>
    </source>
</reference>
<proteinExistence type="inferred from homology"/>
<keyword evidence="3" id="KW-1185">Reference proteome</keyword>
<comment type="similarity">
    <text evidence="1">Belongs to the asp23 family.</text>
</comment>
<evidence type="ECO:0000313" key="3">
    <source>
        <dbReference type="Proteomes" id="UP000248544"/>
    </source>
</evidence>